<dbReference type="PATRIC" id="fig|1286631.3.peg.2208"/>
<dbReference type="STRING" id="34103.SAMN05421778_10621"/>
<dbReference type="AlphaFoldDB" id="A0A059KLR5"/>
<dbReference type="Gene3D" id="3.40.190.10">
    <property type="entry name" value="Periplasmic binding protein-like II"/>
    <property type="match status" value="2"/>
</dbReference>
<dbReference type="EMBL" id="AZRA01000056">
    <property type="protein sequence ID" value="KDB52149.1"/>
    <property type="molecule type" value="Genomic_DNA"/>
</dbReference>
<dbReference type="PRINTS" id="PR00039">
    <property type="entry name" value="HTHLYSR"/>
</dbReference>
<organism evidence="6 7">
    <name type="scientific">Sphaerotilus natans subsp. natans DSM 6575</name>
    <dbReference type="NCBI Taxonomy" id="1286631"/>
    <lineage>
        <taxon>Bacteria</taxon>
        <taxon>Pseudomonadati</taxon>
        <taxon>Pseudomonadota</taxon>
        <taxon>Betaproteobacteria</taxon>
        <taxon>Burkholderiales</taxon>
        <taxon>Sphaerotilaceae</taxon>
        <taxon>Sphaerotilus</taxon>
    </lineage>
</organism>
<sequence>MDLRQMRYFLALAEERNFGRAAERLHMAQPPLTRQIRALEDELGTPLFIRTPKGVELTEAGQTLLDEVPNLLRLAQRARDRTRLAGQGLSGRLEVGIFGSGVLDVIPRLLARFHADRPEVKIELLNLGKAQQLEALRERRISVGFNRLVAPSDDLVVETVLRERLVVALPESHPLCARDELRIADMDDLPLILYPKAPLRGLAQEVEAAFRAEGARLRVEQEVEDVLTSVALVASGFGLCVTTASTASLRLPGVSYRPLRCDVLRDIELSCLYRRDDPSPILAAFLAVVRDFSREQAAVNPR</sequence>
<dbReference type="RefSeq" id="WP_037481878.1">
    <property type="nucleotide sequence ID" value="NZ_AZRA01000056.1"/>
</dbReference>
<dbReference type="GO" id="GO:0032993">
    <property type="term" value="C:protein-DNA complex"/>
    <property type="evidence" value="ECO:0007669"/>
    <property type="project" value="TreeGrafter"/>
</dbReference>
<accession>A0A059KLR5</accession>
<evidence type="ECO:0000256" key="2">
    <source>
        <dbReference type="ARBA" id="ARBA00023015"/>
    </source>
</evidence>
<comment type="caution">
    <text evidence="6">The sequence shown here is derived from an EMBL/GenBank/DDBJ whole genome shotgun (WGS) entry which is preliminary data.</text>
</comment>
<dbReference type="Pfam" id="PF03466">
    <property type="entry name" value="LysR_substrate"/>
    <property type="match status" value="1"/>
</dbReference>
<evidence type="ECO:0000256" key="3">
    <source>
        <dbReference type="ARBA" id="ARBA00023125"/>
    </source>
</evidence>
<evidence type="ECO:0000256" key="4">
    <source>
        <dbReference type="ARBA" id="ARBA00023163"/>
    </source>
</evidence>
<evidence type="ECO:0000256" key="1">
    <source>
        <dbReference type="ARBA" id="ARBA00009437"/>
    </source>
</evidence>
<protein>
    <submittedName>
        <fullName evidence="6">LysR family transcriptional regulator</fullName>
    </submittedName>
</protein>
<dbReference type="SUPFAM" id="SSF46785">
    <property type="entry name" value="Winged helix' DNA-binding domain"/>
    <property type="match status" value="1"/>
</dbReference>
<dbReference type="Pfam" id="PF00126">
    <property type="entry name" value="HTH_1"/>
    <property type="match status" value="1"/>
</dbReference>
<evidence type="ECO:0000313" key="6">
    <source>
        <dbReference type="EMBL" id="KDB52149.1"/>
    </source>
</evidence>
<dbReference type="GO" id="GO:0003700">
    <property type="term" value="F:DNA-binding transcription factor activity"/>
    <property type="evidence" value="ECO:0007669"/>
    <property type="project" value="InterPro"/>
</dbReference>
<comment type="similarity">
    <text evidence="1">Belongs to the LysR transcriptional regulatory family.</text>
</comment>
<evidence type="ECO:0000313" key="7">
    <source>
        <dbReference type="Proteomes" id="UP000026714"/>
    </source>
</evidence>
<dbReference type="PROSITE" id="PS50931">
    <property type="entry name" value="HTH_LYSR"/>
    <property type="match status" value="1"/>
</dbReference>
<dbReference type="Proteomes" id="UP000026714">
    <property type="component" value="Unassembled WGS sequence"/>
</dbReference>
<evidence type="ECO:0000259" key="5">
    <source>
        <dbReference type="PROSITE" id="PS50931"/>
    </source>
</evidence>
<gene>
    <name evidence="6" type="ORF">X805_22440</name>
</gene>
<keyword evidence="3" id="KW-0238">DNA-binding</keyword>
<dbReference type="InterPro" id="IPR036390">
    <property type="entry name" value="WH_DNA-bd_sf"/>
</dbReference>
<dbReference type="PANTHER" id="PTHR30346">
    <property type="entry name" value="TRANSCRIPTIONAL DUAL REGULATOR HCAR-RELATED"/>
    <property type="match status" value="1"/>
</dbReference>
<dbReference type="InterPro" id="IPR036388">
    <property type="entry name" value="WH-like_DNA-bd_sf"/>
</dbReference>
<dbReference type="FunFam" id="1.10.10.10:FF:000001">
    <property type="entry name" value="LysR family transcriptional regulator"/>
    <property type="match status" value="1"/>
</dbReference>
<dbReference type="PANTHER" id="PTHR30346:SF0">
    <property type="entry name" value="HCA OPERON TRANSCRIPTIONAL ACTIVATOR HCAR"/>
    <property type="match status" value="1"/>
</dbReference>
<dbReference type="InterPro" id="IPR000847">
    <property type="entry name" value="LysR_HTH_N"/>
</dbReference>
<feature type="domain" description="HTH lysR-type" evidence="5">
    <location>
        <begin position="1"/>
        <end position="58"/>
    </location>
</feature>
<dbReference type="eggNOG" id="COG0583">
    <property type="taxonomic scope" value="Bacteria"/>
</dbReference>
<keyword evidence="2" id="KW-0805">Transcription regulation</keyword>
<proteinExistence type="inferred from homology"/>
<keyword evidence="4" id="KW-0804">Transcription</keyword>
<name>A0A059KLR5_9BURK</name>
<dbReference type="InterPro" id="IPR005119">
    <property type="entry name" value="LysR_subst-bd"/>
</dbReference>
<reference evidence="6 7" key="1">
    <citation type="journal article" date="2014" name="FEMS Microbiol. Ecol.">
        <title>Sphaerotilus natans encrusted with nanoball-shaped Fe(III) oxide minerals formed by nitrate-reducing mixotrophic Fe(II) oxidation.</title>
        <authorList>
            <person name="Park S."/>
            <person name="Kim D.H."/>
            <person name="Lee J.H."/>
            <person name="Hur H.G."/>
        </authorList>
    </citation>
    <scope>NUCLEOTIDE SEQUENCE [LARGE SCALE GENOMIC DNA]</scope>
    <source>
        <strain evidence="6 7">DSM 6575</strain>
    </source>
</reference>
<dbReference type="GO" id="GO:0003677">
    <property type="term" value="F:DNA binding"/>
    <property type="evidence" value="ECO:0007669"/>
    <property type="project" value="UniProtKB-KW"/>
</dbReference>
<dbReference type="Gene3D" id="1.10.10.10">
    <property type="entry name" value="Winged helix-like DNA-binding domain superfamily/Winged helix DNA-binding domain"/>
    <property type="match status" value="1"/>
</dbReference>
<keyword evidence="7" id="KW-1185">Reference proteome</keyword>
<dbReference type="SUPFAM" id="SSF53850">
    <property type="entry name" value="Periplasmic binding protein-like II"/>
    <property type="match status" value="1"/>
</dbReference>